<evidence type="ECO:0000259" key="4">
    <source>
        <dbReference type="Pfam" id="PF00676"/>
    </source>
</evidence>
<organism evidence="5 6">
    <name type="scientific">Pseudoramibacter alactolyticus ATCC 23263</name>
    <dbReference type="NCBI Taxonomy" id="887929"/>
    <lineage>
        <taxon>Bacteria</taxon>
        <taxon>Bacillati</taxon>
        <taxon>Bacillota</taxon>
        <taxon>Clostridia</taxon>
        <taxon>Eubacteriales</taxon>
        <taxon>Eubacteriaceae</taxon>
        <taxon>Pseudoramibacter</taxon>
    </lineage>
</organism>
<dbReference type="GO" id="GO:0006086">
    <property type="term" value="P:pyruvate decarboxylation to acetyl-CoA"/>
    <property type="evidence" value="ECO:0007669"/>
    <property type="project" value="TreeGrafter"/>
</dbReference>
<dbReference type="PANTHER" id="PTHR11516:SF60">
    <property type="entry name" value="PYRUVATE DEHYDROGENASE E1 COMPONENT SUBUNIT ALPHA"/>
    <property type="match status" value="1"/>
</dbReference>
<keyword evidence="2" id="KW-0560">Oxidoreductase</keyword>
<dbReference type="EMBL" id="AEQN01000003">
    <property type="protein sequence ID" value="EFV02863.1"/>
    <property type="molecule type" value="Genomic_DNA"/>
</dbReference>
<dbReference type="Proteomes" id="UP000004754">
    <property type="component" value="Unassembled WGS sequence"/>
</dbReference>
<dbReference type="HOGENOM" id="CLU_029393_5_0_9"/>
<feature type="domain" description="Dehydrogenase E1 component" evidence="4">
    <location>
        <begin position="19"/>
        <end position="314"/>
    </location>
</feature>
<evidence type="ECO:0000313" key="5">
    <source>
        <dbReference type="EMBL" id="EFV02863.1"/>
    </source>
</evidence>
<sequence>MGGSAMELNEELLARMDYRMNQVRFFEEKIRELVADGALNGAVHLAIGQEASDIGACLALDAGDWVTMTHRCHGQAIASGMEVRRMMAEVLGKKSGLCGGKAGSLHLADASVRNLGAADVPGQGFSVACGAALTQKLQKTGNAVLCFGGDGAADEGSFHEALNLAAVWQLPVIFFIENNFYSGTTAIEDHMKGEHIADRAHAYGMPGITVDGNDVVAVFTAVDQARAHVKEGNGPALIEAQTYRLCGHDTADLQLYRPKEEVEAWVENDPIVRFEEQLQSDFQMAPEVIDQLKKNAKRSVEEAADFAINADEPAMSEVITGVFA</sequence>
<protein>
    <submittedName>
        <fullName evidence="5">Dehydrogenase E1 component</fullName>
    </submittedName>
</protein>
<comment type="caution">
    <text evidence="5">The sequence shown here is derived from an EMBL/GenBank/DDBJ whole genome shotgun (WGS) entry which is preliminary data.</text>
</comment>
<dbReference type="Pfam" id="PF00676">
    <property type="entry name" value="E1_dh"/>
    <property type="match status" value="1"/>
</dbReference>
<dbReference type="Gene3D" id="3.40.50.970">
    <property type="match status" value="1"/>
</dbReference>
<dbReference type="InterPro" id="IPR029061">
    <property type="entry name" value="THDP-binding"/>
</dbReference>
<evidence type="ECO:0000256" key="1">
    <source>
        <dbReference type="ARBA" id="ARBA00001964"/>
    </source>
</evidence>
<keyword evidence="6" id="KW-1185">Reference proteome</keyword>
<proteinExistence type="predicted"/>
<dbReference type="eggNOG" id="COG1071">
    <property type="taxonomic scope" value="Bacteria"/>
</dbReference>
<name>E6MDH8_9FIRM</name>
<dbReference type="CDD" id="cd02000">
    <property type="entry name" value="TPP_E1_PDC_ADC_BCADC"/>
    <property type="match status" value="1"/>
</dbReference>
<evidence type="ECO:0000313" key="6">
    <source>
        <dbReference type="Proteomes" id="UP000004754"/>
    </source>
</evidence>
<evidence type="ECO:0000256" key="3">
    <source>
        <dbReference type="ARBA" id="ARBA00023052"/>
    </source>
</evidence>
<comment type="cofactor">
    <cofactor evidence="1">
        <name>thiamine diphosphate</name>
        <dbReference type="ChEBI" id="CHEBI:58937"/>
    </cofactor>
</comment>
<dbReference type="GO" id="GO:0004739">
    <property type="term" value="F:pyruvate dehydrogenase (acetyl-transferring) activity"/>
    <property type="evidence" value="ECO:0007669"/>
    <property type="project" value="TreeGrafter"/>
</dbReference>
<keyword evidence="3" id="KW-0786">Thiamine pyrophosphate</keyword>
<dbReference type="SUPFAM" id="SSF52518">
    <property type="entry name" value="Thiamin diphosphate-binding fold (THDP-binding)"/>
    <property type="match status" value="1"/>
</dbReference>
<dbReference type="AlphaFoldDB" id="E6MDH8"/>
<dbReference type="InterPro" id="IPR001017">
    <property type="entry name" value="DH_E1"/>
</dbReference>
<dbReference type="STRING" id="887929.HMP0721_0060"/>
<dbReference type="PANTHER" id="PTHR11516">
    <property type="entry name" value="PYRUVATE DEHYDROGENASE E1 COMPONENT, ALPHA SUBUNIT BACTERIAL AND ORGANELLAR"/>
    <property type="match status" value="1"/>
</dbReference>
<accession>E6MDH8</accession>
<evidence type="ECO:0000256" key="2">
    <source>
        <dbReference type="ARBA" id="ARBA00023002"/>
    </source>
</evidence>
<gene>
    <name evidence="5" type="ORF">HMP0721_0060</name>
</gene>
<reference evidence="5 6" key="1">
    <citation type="submission" date="2010-12" db="EMBL/GenBank/DDBJ databases">
        <authorList>
            <person name="Muzny D."/>
            <person name="Qin X."/>
            <person name="Deng J."/>
            <person name="Jiang H."/>
            <person name="Liu Y."/>
            <person name="Qu J."/>
            <person name="Song X.-Z."/>
            <person name="Zhang L."/>
            <person name="Thornton R."/>
            <person name="Coyle M."/>
            <person name="Francisco L."/>
            <person name="Jackson L."/>
            <person name="Javaid M."/>
            <person name="Korchina V."/>
            <person name="Kovar C."/>
            <person name="Mata R."/>
            <person name="Mathew T."/>
            <person name="Ngo R."/>
            <person name="Nguyen L."/>
            <person name="Nguyen N."/>
            <person name="Okwuonu G."/>
            <person name="Ongeri F."/>
            <person name="Pham C."/>
            <person name="Simmons D."/>
            <person name="Wilczek-Boney K."/>
            <person name="Hale W."/>
            <person name="Jakkamsetti A."/>
            <person name="Pham P."/>
            <person name="Ruth R."/>
            <person name="San Lucas F."/>
            <person name="Warren J."/>
            <person name="Zhang J."/>
            <person name="Zhao Z."/>
            <person name="Zhou C."/>
            <person name="Zhu D."/>
            <person name="Lee S."/>
            <person name="Bess C."/>
            <person name="Blankenburg K."/>
            <person name="Forbes L."/>
            <person name="Fu Q."/>
            <person name="Gubbala S."/>
            <person name="Hirani K."/>
            <person name="Jayaseelan J.C."/>
            <person name="Lara F."/>
            <person name="Munidasa M."/>
            <person name="Palculict T."/>
            <person name="Patil S."/>
            <person name="Pu L.-L."/>
            <person name="Saada N."/>
            <person name="Tang L."/>
            <person name="Weissenberger G."/>
            <person name="Zhu Y."/>
            <person name="Hemphill L."/>
            <person name="Shang Y."/>
            <person name="Youmans B."/>
            <person name="Ayvaz T."/>
            <person name="Ross M."/>
            <person name="Santibanez J."/>
            <person name="Aqrawi P."/>
            <person name="Gross S."/>
            <person name="Joshi V."/>
            <person name="Fowler G."/>
            <person name="Nazareth L."/>
            <person name="Reid J."/>
            <person name="Worley K."/>
            <person name="Petrosino J."/>
            <person name="Highlander S."/>
            <person name="Gibbs R."/>
        </authorList>
    </citation>
    <scope>NUCLEOTIDE SEQUENCE [LARGE SCALE GENOMIC DNA]</scope>
    <source>
        <strain evidence="5 6">ATCC 23263</strain>
    </source>
</reference>
<dbReference type="InterPro" id="IPR050642">
    <property type="entry name" value="PDH_E1_Alpha_Subunit"/>
</dbReference>